<accession>A0A377UW55</accession>
<organism evidence="1 2">
    <name type="scientific">Klebsiella pneumoniae</name>
    <dbReference type="NCBI Taxonomy" id="573"/>
    <lineage>
        <taxon>Bacteria</taxon>
        <taxon>Pseudomonadati</taxon>
        <taxon>Pseudomonadota</taxon>
        <taxon>Gammaproteobacteria</taxon>
        <taxon>Enterobacterales</taxon>
        <taxon>Enterobacteriaceae</taxon>
        <taxon>Klebsiella/Raoultella group</taxon>
        <taxon>Klebsiella</taxon>
        <taxon>Klebsiella pneumoniae complex</taxon>
    </lineage>
</organism>
<evidence type="ECO:0000313" key="1">
    <source>
        <dbReference type="EMBL" id="STT01108.1"/>
    </source>
</evidence>
<evidence type="ECO:0000313" key="2">
    <source>
        <dbReference type="Proteomes" id="UP000255518"/>
    </source>
</evidence>
<proteinExistence type="predicted"/>
<name>A0A377UW55_KLEPN</name>
<dbReference type="Proteomes" id="UP000255518">
    <property type="component" value="Unassembled WGS sequence"/>
</dbReference>
<sequence length="75" mass="8570">MARHWRTTIAIRIPSGRRANSSSSVTGLPLIIEKKIILIRVSIKKRKLVPHQLINFVNVSRRHFALTGIMKKVCL</sequence>
<protein>
    <submittedName>
        <fullName evidence="1">Uncharacterized protein</fullName>
    </submittedName>
</protein>
<dbReference type="AlphaFoldDB" id="A0A377UW55"/>
<dbReference type="EMBL" id="UGKT01000001">
    <property type="protein sequence ID" value="STT01108.1"/>
    <property type="molecule type" value="Genomic_DNA"/>
</dbReference>
<gene>
    <name evidence="1" type="ORF">NCTC13443_01416</name>
</gene>
<reference evidence="1 2" key="1">
    <citation type="submission" date="2018-06" db="EMBL/GenBank/DDBJ databases">
        <authorList>
            <consortium name="Pathogen Informatics"/>
            <person name="Doyle S."/>
        </authorList>
    </citation>
    <scope>NUCLEOTIDE SEQUENCE [LARGE SCALE GENOMIC DNA]</scope>
    <source>
        <strain evidence="1 2">NCTC13443</strain>
    </source>
</reference>